<dbReference type="GO" id="GO:0003677">
    <property type="term" value="F:DNA binding"/>
    <property type="evidence" value="ECO:0007669"/>
    <property type="project" value="UniProtKB-KW"/>
</dbReference>
<dbReference type="GO" id="GO:0003700">
    <property type="term" value="F:DNA-binding transcription factor activity"/>
    <property type="evidence" value="ECO:0007669"/>
    <property type="project" value="InterPro"/>
</dbReference>
<dbReference type="PANTHER" id="PTHR46910">
    <property type="entry name" value="TRANSCRIPTION FACTOR PDR1"/>
    <property type="match status" value="1"/>
</dbReference>
<dbReference type="CDD" id="cd12148">
    <property type="entry name" value="fungal_TF_MHR"/>
    <property type="match status" value="1"/>
</dbReference>
<evidence type="ECO:0000256" key="4">
    <source>
        <dbReference type="ARBA" id="ARBA00023242"/>
    </source>
</evidence>
<evidence type="ECO:0000256" key="5">
    <source>
        <dbReference type="SAM" id="MobiDB-lite"/>
    </source>
</evidence>
<dbReference type="EMBL" id="JACAZH010000007">
    <property type="protein sequence ID" value="KAF7364121.1"/>
    <property type="molecule type" value="Genomic_DNA"/>
</dbReference>
<name>A0A8H7D9Y6_9AGAR</name>
<dbReference type="OrthoDB" id="4456959at2759"/>
<keyword evidence="3" id="KW-0238">DNA-binding</keyword>
<sequence>MVPLVALIRNRPGSAAARQTMLYRWRKTPNYEPFHGVLSVLSHCNPLPGRSNGPERAITASADSKEPHDEKDTIDDELAHRFSQFTVNPARTFTFNPASSFALATNAIVMKEEYDGRPLTFIRRPLYWNILPWEKEEYDMQPTYFYPDSDLMASLIDLFFTNVHPTIPILHRPSFERSVAERFYLTDNDFGATLLSVLAIASRYSKDPRVFVDGDASLSSGWKFANQIGILRKRAEPSIYEVQAYFFLTLFLLSTSVPQRSWLYLGLGIRFLQQRGEHPRQPGAHEPNAQDELWKRAFWSFAVLERTVCLFLGRPIWLRIEEYQLELPLEVDDEYWDNGFIQPHGKPSQISYFVHQIRLCEILADAMCRLYGSKKSRVLMGWDGPDWEQRTVAKLDSAMNDFLDSIPSHLRWDPENPPQDMFFDQSAVLHISYNHVLIAIHRPFIQKATDQGSTSLFICAGAARAILRIADIWLSKLQRLPLPSIISPVFTGGVVLILYMLGTTRAGLPVDKNKNLVHIATAMDILKFAEARLHPVGRQWELLRELWSLDGPLPSKYRPSYPSDFDGAGSSAPAPADTISIVPLEYYGQSLTTSRMRLLLSSPRPFSNRE</sequence>
<dbReference type="PANTHER" id="PTHR46910:SF3">
    <property type="entry name" value="HALOTOLERANCE PROTEIN 9-RELATED"/>
    <property type="match status" value="1"/>
</dbReference>
<keyword evidence="2" id="KW-0479">Metal-binding</keyword>
<evidence type="ECO:0000256" key="2">
    <source>
        <dbReference type="ARBA" id="ARBA00022723"/>
    </source>
</evidence>
<evidence type="ECO:0000256" key="3">
    <source>
        <dbReference type="ARBA" id="ARBA00023125"/>
    </source>
</evidence>
<evidence type="ECO:0000313" key="7">
    <source>
        <dbReference type="EMBL" id="KAF7364121.1"/>
    </source>
</evidence>
<organism evidence="7 8">
    <name type="scientific">Mycena sanguinolenta</name>
    <dbReference type="NCBI Taxonomy" id="230812"/>
    <lineage>
        <taxon>Eukaryota</taxon>
        <taxon>Fungi</taxon>
        <taxon>Dikarya</taxon>
        <taxon>Basidiomycota</taxon>
        <taxon>Agaricomycotina</taxon>
        <taxon>Agaricomycetes</taxon>
        <taxon>Agaricomycetidae</taxon>
        <taxon>Agaricales</taxon>
        <taxon>Marasmiineae</taxon>
        <taxon>Mycenaceae</taxon>
        <taxon>Mycena</taxon>
    </lineage>
</organism>
<dbReference type="InterPro" id="IPR007219">
    <property type="entry name" value="XnlR_reg_dom"/>
</dbReference>
<dbReference type="AlphaFoldDB" id="A0A8H7D9Y6"/>
<feature type="region of interest" description="Disordered" evidence="5">
    <location>
        <begin position="49"/>
        <end position="72"/>
    </location>
</feature>
<feature type="domain" description="Xylanolytic transcriptional activator regulatory" evidence="6">
    <location>
        <begin position="261"/>
        <end position="334"/>
    </location>
</feature>
<dbReference type="SMART" id="SM00906">
    <property type="entry name" value="Fungal_trans"/>
    <property type="match status" value="1"/>
</dbReference>
<dbReference type="Proteomes" id="UP000623467">
    <property type="component" value="Unassembled WGS sequence"/>
</dbReference>
<accession>A0A8H7D9Y6</accession>
<dbReference type="GO" id="GO:0006351">
    <property type="term" value="P:DNA-templated transcription"/>
    <property type="evidence" value="ECO:0007669"/>
    <property type="project" value="InterPro"/>
</dbReference>
<protein>
    <submittedName>
        <fullName evidence="7">Zn(2)-C6 fungal-type domain-containing protein</fullName>
    </submittedName>
</protein>
<dbReference type="GO" id="GO:0005634">
    <property type="term" value="C:nucleus"/>
    <property type="evidence" value="ECO:0007669"/>
    <property type="project" value="UniProtKB-SubCell"/>
</dbReference>
<comment type="subcellular location">
    <subcellularLocation>
        <location evidence="1">Nucleus</location>
    </subcellularLocation>
</comment>
<evidence type="ECO:0000256" key="1">
    <source>
        <dbReference type="ARBA" id="ARBA00004123"/>
    </source>
</evidence>
<gene>
    <name evidence="7" type="ORF">MSAN_01071200</name>
</gene>
<evidence type="ECO:0000313" key="8">
    <source>
        <dbReference type="Proteomes" id="UP000623467"/>
    </source>
</evidence>
<dbReference type="InterPro" id="IPR050987">
    <property type="entry name" value="AtrR-like"/>
</dbReference>
<evidence type="ECO:0000259" key="6">
    <source>
        <dbReference type="SMART" id="SM00906"/>
    </source>
</evidence>
<keyword evidence="4" id="KW-0539">Nucleus</keyword>
<reference evidence="7" key="1">
    <citation type="submission" date="2020-05" db="EMBL/GenBank/DDBJ databases">
        <title>Mycena genomes resolve the evolution of fungal bioluminescence.</title>
        <authorList>
            <person name="Tsai I.J."/>
        </authorList>
    </citation>
    <scope>NUCLEOTIDE SEQUENCE</scope>
    <source>
        <strain evidence="7">160909Yilan</strain>
    </source>
</reference>
<proteinExistence type="predicted"/>
<comment type="caution">
    <text evidence="7">The sequence shown here is derived from an EMBL/GenBank/DDBJ whole genome shotgun (WGS) entry which is preliminary data.</text>
</comment>
<dbReference type="Pfam" id="PF04082">
    <property type="entry name" value="Fungal_trans"/>
    <property type="match status" value="1"/>
</dbReference>
<keyword evidence="8" id="KW-1185">Reference proteome</keyword>
<dbReference type="GO" id="GO:0008270">
    <property type="term" value="F:zinc ion binding"/>
    <property type="evidence" value="ECO:0007669"/>
    <property type="project" value="InterPro"/>
</dbReference>